<feature type="signal peptide" evidence="1">
    <location>
        <begin position="1"/>
        <end position="19"/>
    </location>
</feature>
<evidence type="ECO:0000256" key="1">
    <source>
        <dbReference type="SAM" id="SignalP"/>
    </source>
</evidence>
<sequence>MLCRVTALLLLDLIPRVMGAGTVIRYSDWNTDNNKVSAPIIGRGFGVETNNLFGTCLEWETTTAGTFDYVFFLETMMVTSNGEFELSNQFRDTMHYAESVNTILSSDFRIVNDQNVRNVESRTLQRATAIMQVDRYQKSMDEMNMKIGLDASALLEQNDLIGFFQSCGSSFIRSSRRVSELVLVFTWEQVGFAESEEFAVQLERSLRQFDREQRINSSEINSLTIEVVAFGLSFGNDGGNLLPRSLEDVNRVMDHGFKSMMNDNSGLIMSIEVIPWVSNLQFQSKLSLDEFDNSMGLGSVRRYNIVANSEHIVRIETILRAKVASISSIQNCLIALRENDLDALTSKLVNHRCVSNSATNCPRKTVGDLMCQLQGELEDSPRFSSRQNRRERYLYPRRIADLNRYVENFFVPCLNAMNELDEGVVGGRMITTHWTRIDECRDISCGSENSYYDTDVNGCRIRSSDSEIHDIQRLVDQFCAPMIDPLLEPESTVDPCIAAPRSDYCVDDSDLEADYTEVSVYINEDVVAGQSEGDDCFCRNSNLLTTVRVPTASSSCIKIPGVYSEQLGGPWPITSRVSWKVFTSNSAVVSVGAYTGCDCEPDLEFVRQDIDTDCKVGRDFRTCYLITDSQ</sequence>
<proteinExistence type="predicted"/>
<organism evidence="2">
    <name type="scientific">Corethron hystrix</name>
    <dbReference type="NCBI Taxonomy" id="216773"/>
    <lineage>
        <taxon>Eukaryota</taxon>
        <taxon>Sar</taxon>
        <taxon>Stramenopiles</taxon>
        <taxon>Ochrophyta</taxon>
        <taxon>Bacillariophyta</taxon>
        <taxon>Coscinodiscophyceae</taxon>
        <taxon>Corethrophycidae</taxon>
        <taxon>Corethrales</taxon>
        <taxon>Corethraceae</taxon>
        <taxon>Corethron</taxon>
    </lineage>
</organism>
<dbReference type="AlphaFoldDB" id="A0A7S1BVW4"/>
<accession>A0A7S1BVW4</accession>
<name>A0A7S1BVW4_9STRA</name>
<evidence type="ECO:0008006" key="3">
    <source>
        <dbReference type="Google" id="ProtNLM"/>
    </source>
</evidence>
<feature type="chain" id="PRO_5030851527" description="MACPF domain-containing protein" evidence="1">
    <location>
        <begin position="20"/>
        <end position="630"/>
    </location>
</feature>
<keyword evidence="1" id="KW-0732">Signal</keyword>
<reference evidence="2" key="1">
    <citation type="submission" date="2021-01" db="EMBL/GenBank/DDBJ databases">
        <authorList>
            <person name="Corre E."/>
            <person name="Pelletier E."/>
            <person name="Niang G."/>
            <person name="Scheremetjew M."/>
            <person name="Finn R."/>
            <person name="Kale V."/>
            <person name="Holt S."/>
            <person name="Cochrane G."/>
            <person name="Meng A."/>
            <person name="Brown T."/>
            <person name="Cohen L."/>
        </authorList>
    </citation>
    <scope>NUCLEOTIDE SEQUENCE</scope>
    <source>
        <strain evidence="2">308</strain>
    </source>
</reference>
<evidence type="ECO:0000313" key="2">
    <source>
        <dbReference type="EMBL" id="CAD8898124.1"/>
    </source>
</evidence>
<dbReference type="EMBL" id="HBFR01034716">
    <property type="protein sequence ID" value="CAD8898124.1"/>
    <property type="molecule type" value="Transcribed_RNA"/>
</dbReference>
<protein>
    <recommendedName>
        <fullName evidence="3">MACPF domain-containing protein</fullName>
    </recommendedName>
</protein>
<gene>
    <name evidence="2" type="ORF">CHYS00102_LOCUS25338</name>
</gene>